<evidence type="ECO:0000313" key="3">
    <source>
        <dbReference type="Proteomes" id="UP000536624"/>
    </source>
</evidence>
<dbReference type="EMBL" id="JAALLH010000001">
    <property type="protein sequence ID" value="NIY68687.1"/>
    <property type="molecule type" value="Genomic_DNA"/>
</dbReference>
<dbReference type="AlphaFoldDB" id="A0A7X5X8T7"/>
<feature type="region of interest" description="Disordered" evidence="1">
    <location>
        <begin position="1"/>
        <end position="153"/>
    </location>
</feature>
<gene>
    <name evidence="2" type="ORF">SMALB_6784</name>
</gene>
<comment type="caution">
    <text evidence="2">The sequence shown here is derived from an EMBL/GenBank/DDBJ whole genome shotgun (WGS) entry which is preliminary data.</text>
</comment>
<feature type="compositionally biased region" description="Low complexity" evidence="1">
    <location>
        <begin position="84"/>
        <end position="95"/>
    </location>
</feature>
<proteinExistence type="predicted"/>
<organism evidence="2 3">
    <name type="scientific">Streptomyces malaysiensis</name>
    <dbReference type="NCBI Taxonomy" id="92644"/>
    <lineage>
        <taxon>Bacteria</taxon>
        <taxon>Bacillati</taxon>
        <taxon>Actinomycetota</taxon>
        <taxon>Actinomycetes</taxon>
        <taxon>Kitasatosporales</taxon>
        <taxon>Streptomycetaceae</taxon>
        <taxon>Streptomyces</taxon>
        <taxon>Streptomyces violaceusniger group</taxon>
    </lineage>
</organism>
<name>A0A7X5X8T7_STRMQ</name>
<reference evidence="2 3" key="1">
    <citation type="submission" date="2020-02" db="EMBL/GenBank/DDBJ databases">
        <title>Streptomyces malaysiensis DSM14702 (JHCC583434, PFL_A843) Genome sequencing and assembly.</title>
        <authorList>
            <person name="Samborskyy M."/>
        </authorList>
    </citation>
    <scope>NUCLEOTIDE SEQUENCE [LARGE SCALE GENOMIC DNA]</scope>
    <source>
        <strain evidence="2 3">DSM 14702</strain>
    </source>
</reference>
<evidence type="ECO:0000256" key="1">
    <source>
        <dbReference type="SAM" id="MobiDB-lite"/>
    </source>
</evidence>
<evidence type="ECO:0000313" key="2">
    <source>
        <dbReference type="EMBL" id="NIY68687.1"/>
    </source>
</evidence>
<accession>A0A7X5X8T7</accession>
<dbReference type="Proteomes" id="UP000536624">
    <property type="component" value="Unassembled WGS sequence"/>
</dbReference>
<protein>
    <submittedName>
        <fullName evidence="2">Uncharacterized protein</fullName>
    </submittedName>
</protein>
<sequence>MASGRRLASEPGGPVSGPRTPNLGVTGTRQRGVAIGEENGSHTRGPVSGAAPSDGSNAASDPSRDSGRGRTVASEPGGSIAGPRSSSRRGAAFTRGGTGLVRSGQAEGQEPPASEASGTGRRGPGPENRQGHAVVDQGVWELGRQDALPPVIE</sequence>